<dbReference type="Proteomes" id="UP000294919">
    <property type="component" value="Unassembled WGS sequence"/>
</dbReference>
<reference evidence="11 12" key="1">
    <citation type="submission" date="2019-03" db="EMBL/GenBank/DDBJ databases">
        <title>Genomic Encyclopedia of Type Strains, Phase IV (KMG-IV): sequencing the most valuable type-strain genomes for metagenomic binning, comparative biology and taxonomic classification.</title>
        <authorList>
            <person name="Goeker M."/>
        </authorList>
    </citation>
    <scope>NUCLEOTIDE SEQUENCE [LARGE SCALE GENOMIC DNA]</scope>
    <source>
        <strain evidence="11 12">DSM 102940</strain>
    </source>
</reference>
<dbReference type="AlphaFoldDB" id="A0A4R2KZ55"/>
<dbReference type="Gene3D" id="1.10.10.10">
    <property type="entry name" value="Winged helix-like DNA-binding domain superfamily/Winged helix DNA-binding domain"/>
    <property type="match status" value="1"/>
</dbReference>
<evidence type="ECO:0000256" key="8">
    <source>
        <dbReference type="NCBIfam" id="TIGR01529"/>
    </source>
</evidence>
<evidence type="ECO:0000256" key="5">
    <source>
        <dbReference type="ARBA" id="ARBA00023125"/>
    </source>
</evidence>
<evidence type="ECO:0000256" key="4">
    <source>
        <dbReference type="ARBA" id="ARBA00023015"/>
    </source>
</evidence>
<dbReference type="InterPro" id="IPR020900">
    <property type="entry name" value="Arg_repress_DNA-bd"/>
</dbReference>
<keyword evidence="3 7" id="KW-0963">Cytoplasm</keyword>
<dbReference type="Pfam" id="PF01316">
    <property type="entry name" value="Arg_repressor"/>
    <property type="match status" value="1"/>
</dbReference>
<evidence type="ECO:0000313" key="11">
    <source>
        <dbReference type="EMBL" id="TCO79203.1"/>
    </source>
</evidence>
<gene>
    <name evidence="7" type="primary">argR</name>
    <name evidence="11" type="ORF">EV214_103256</name>
</gene>
<dbReference type="InterPro" id="IPR036251">
    <property type="entry name" value="Arg_repress_C_sf"/>
</dbReference>
<dbReference type="GO" id="GO:0003700">
    <property type="term" value="F:DNA-binding transcription factor activity"/>
    <property type="evidence" value="ECO:0007669"/>
    <property type="project" value="UniProtKB-UniRule"/>
</dbReference>
<dbReference type="InterPro" id="IPR001669">
    <property type="entry name" value="Arg_repress"/>
</dbReference>
<proteinExistence type="inferred from homology"/>
<dbReference type="UniPathway" id="UPA00068"/>
<keyword evidence="12" id="KW-1185">Reference proteome</keyword>
<dbReference type="GO" id="GO:1900079">
    <property type="term" value="P:regulation of arginine biosynthetic process"/>
    <property type="evidence" value="ECO:0007669"/>
    <property type="project" value="UniProtKB-UniRule"/>
</dbReference>
<protein>
    <recommendedName>
        <fullName evidence="7 8">Arginine repressor</fullName>
    </recommendedName>
</protein>
<feature type="domain" description="Arginine repressor DNA-binding" evidence="9">
    <location>
        <begin position="2"/>
        <end position="67"/>
    </location>
</feature>
<dbReference type="EMBL" id="SLWV01000003">
    <property type="protein sequence ID" value="TCO79203.1"/>
    <property type="molecule type" value="Genomic_DNA"/>
</dbReference>
<evidence type="ECO:0000259" key="9">
    <source>
        <dbReference type="Pfam" id="PF01316"/>
    </source>
</evidence>
<comment type="similarity">
    <text evidence="2 7">Belongs to the ArgR family.</text>
</comment>
<evidence type="ECO:0000256" key="2">
    <source>
        <dbReference type="ARBA" id="ARBA00008316"/>
    </source>
</evidence>
<dbReference type="PRINTS" id="PR01467">
    <property type="entry name" value="ARGREPRESSOR"/>
</dbReference>
<dbReference type="NCBIfam" id="TIGR01529">
    <property type="entry name" value="argR_whole"/>
    <property type="match status" value="1"/>
</dbReference>
<keyword evidence="6 7" id="KW-0804">Transcription</keyword>
<sequence>MKYARHAKILEIIEQYEIETQEDLAEALKKNSINVTQATVSRDIKELRLIKVLGKNGKYKYASMKQQESAISDRLVKMFKDSTLSIDHAGNMIVLRTLVGAGQAAAAALDALDIKEIVGTIAGDDTIFILVRDQQDIEEVVNKFKKLMH</sequence>
<dbReference type="InterPro" id="IPR020899">
    <property type="entry name" value="Arg_repress_C"/>
</dbReference>
<name>A0A4R2KZ55_9FIRM</name>
<keyword evidence="4 7" id="KW-0805">Transcription regulation</keyword>
<dbReference type="PANTHER" id="PTHR34471:SF1">
    <property type="entry name" value="ARGININE REPRESSOR"/>
    <property type="match status" value="1"/>
</dbReference>
<keyword evidence="5 7" id="KW-0238">DNA-binding</keyword>
<dbReference type="GO" id="GO:0006526">
    <property type="term" value="P:L-arginine biosynthetic process"/>
    <property type="evidence" value="ECO:0007669"/>
    <property type="project" value="UniProtKB-UniPathway"/>
</dbReference>
<keyword evidence="7" id="KW-0678">Repressor</keyword>
<dbReference type="InterPro" id="IPR036388">
    <property type="entry name" value="WH-like_DNA-bd_sf"/>
</dbReference>
<evidence type="ECO:0000259" key="10">
    <source>
        <dbReference type="Pfam" id="PF02863"/>
    </source>
</evidence>
<dbReference type="GO" id="GO:0003677">
    <property type="term" value="F:DNA binding"/>
    <property type="evidence" value="ECO:0007669"/>
    <property type="project" value="UniProtKB-KW"/>
</dbReference>
<accession>A0A4R2KZ55</accession>
<dbReference type="GO" id="GO:0051259">
    <property type="term" value="P:protein complex oligomerization"/>
    <property type="evidence" value="ECO:0007669"/>
    <property type="project" value="InterPro"/>
</dbReference>
<feature type="domain" description="Arginine repressor C-terminal" evidence="10">
    <location>
        <begin position="79"/>
        <end position="146"/>
    </location>
</feature>
<dbReference type="Gene3D" id="3.30.1360.40">
    <property type="match status" value="1"/>
</dbReference>
<dbReference type="Pfam" id="PF02863">
    <property type="entry name" value="Arg_repressor_C"/>
    <property type="match status" value="1"/>
</dbReference>
<keyword evidence="7" id="KW-0028">Amino-acid biosynthesis</keyword>
<keyword evidence="7" id="KW-0055">Arginine biosynthesis</keyword>
<dbReference type="SUPFAM" id="SSF46785">
    <property type="entry name" value="Winged helix' DNA-binding domain"/>
    <property type="match status" value="1"/>
</dbReference>
<comment type="caution">
    <text evidence="11">The sequence shown here is derived from an EMBL/GenBank/DDBJ whole genome shotgun (WGS) entry which is preliminary data.</text>
</comment>
<comment type="pathway">
    <text evidence="7">Amino-acid biosynthesis; L-arginine biosynthesis [regulation].</text>
</comment>
<dbReference type="RefSeq" id="WP_132242986.1">
    <property type="nucleotide sequence ID" value="NZ_SLWV01000003.1"/>
</dbReference>
<dbReference type="GO" id="GO:0005737">
    <property type="term" value="C:cytoplasm"/>
    <property type="evidence" value="ECO:0007669"/>
    <property type="project" value="UniProtKB-SubCell"/>
</dbReference>
<evidence type="ECO:0000256" key="7">
    <source>
        <dbReference type="HAMAP-Rule" id="MF_00173"/>
    </source>
</evidence>
<dbReference type="PANTHER" id="PTHR34471">
    <property type="entry name" value="ARGININE REPRESSOR"/>
    <property type="match status" value="1"/>
</dbReference>
<dbReference type="GO" id="GO:0034618">
    <property type="term" value="F:arginine binding"/>
    <property type="evidence" value="ECO:0007669"/>
    <property type="project" value="InterPro"/>
</dbReference>
<dbReference type="NCBIfam" id="NF001680">
    <property type="entry name" value="PRK00441.1"/>
    <property type="match status" value="1"/>
</dbReference>
<dbReference type="HAMAP" id="MF_00173">
    <property type="entry name" value="Arg_repressor"/>
    <property type="match status" value="1"/>
</dbReference>
<comment type="subcellular location">
    <subcellularLocation>
        <location evidence="1 7">Cytoplasm</location>
    </subcellularLocation>
</comment>
<evidence type="ECO:0000256" key="3">
    <source>
        <dbReference type="ARBA" id="ARBA00022490"/>
    </source>
</evidence>
<organism evidence="11 12">
    <name type="scientific">Marinisporobacter balticus</name>
    <dbReference type="NCBI Taxonomy" id="2018667"/>
    <lineage>
        <taxon>Bacteria</taxon>
        <taxon>Bacillati</taxon>
        <taxon>Bacillota</taxon>
        <taxon>Clostridia</taxon>
        <taxon>Peptostreptococcales</taxon>
        <taxon>Thermotaleaceae</taxon>
        <taxon>Marinisporobacter</taxon>
    </lineage>
</organism>
<evidence type="ECO:0000256" key="1">
    <source>
        <dbReference type="ARBA" id="ARBA00004496"/>
    </source>
</evidence>
<dbReference type="InterPro" id="IPR036390">
    <property type="entry name" value="WH_DNA-bd_sf"/>
</dbReference>
<evidence type="ECO:0000313" key="12">
    <source>
        <dbReference type="Proteomes" id="UP000294919"/>
    </source>
</evidence>
<dbReference type="OrthoDB" id="9807089at2"/>
<dbReference type="SUPFAM" id="SSF55252">
    <property type="entry name" value="C-terminal domain of arginine repressor"/>
    <property type="match status" value="1"/>
</dbReference>
<evidence type="ECO:0000256" key="6">
    <source>
        <dbReference type="ARBA" id="ARBA00023163"/>
    </source>
</evidence>
<comment type="function">
    <text evidence="7">Regulates arginine biosynthesis genes.</text>
</comment>